<dbReference type="Pfam" id="PF13377">
    <property type="entry name" value="Peripla_BP_3"/>
    <property type="match status" value="1"/>
</dbReference>
<keyword evidence="1" id="KW-0805">Transcription regulation</keyword>
<dbReference type="NCBIfam" id="TIGR00254">
    <property type="entry name" value="GGDEF"/>
    <property type="match status" value="1"/>
</dbReference>
<dbReference type="InterPro" id="IPR028082">
    <property type="entry name" value="Peripla_BP_I"/>
</dbReference>
<accession>A0A369APC0</accession>
<dbReference type="SMART" id="SM00267">
    <property type="entry name" value="GGDEF"/>
    <property type="match status" value="1"/>
</dbReference>
<dbReference type="CDD" id="cd06267">
    <property type="entry name" value="PBP1_LacI_sugar_binding-like"/>
    <property type="match status" value="1"/>
</dbReference>
<dbReference type="AlphaFoldDB" id="A0A369APC0"/>
<dbReference type="SUPFAM" id="SSF55073">
    <property type="entry name" value="Nucleotide cyclase"/>
    <property type="match status" value="1"/>
</dbReference>
<evidence type="ECO:0000256" key="1">
    <source>
        <dbReference type="ARBA" id="ARBA00023015"/>
    </source>
</evidence>
<dbReference type="InterPro" id="IPR043128">
    <property type="entry name" value="Rev_trsase/Diguanyl_cyclase"/>
</dbReference>
<dbReference type="InterPro" id="IPR046335">
    <property type="entry name" value="LacI/GalR-like_sensor"/>
</dbReference>
<dbReference type="GO" id="GO:0000976">
    <property type="term" value="F:transcription cis-regulatory region binding"/>
    <property type="evidence" value="ECO:0007669"/>
    <property type="project" value="TreeGrafter"/>
</dbReference>
<protein>
    <submittedName>
        <fullName evidence="6">Diguanylate cyclase (GGDEF)-like protein</fullName>
    </submittedName>
</protein>
<dbReference type="RefSeq" id="WP_114299961.1">
    <property type="nucleotide sequence ID" value="NZ_QPJT01000037.1"/>
</dbReference>
<keyword evidence="3" id="KW-0804">Transcription</keyword>
<comment type="caution">
    <text evidence="6">The sequence shown here is derived from an EMBL/GenBank/DDBJ whole genome shotgun (WGS) entry which is preliminary data.</text>
</comment>
<dbReference type="Proteomes" id="UP000253034">
    <property type="component" value="Unassembled WGS sequence"/>
</dbReference>
<gene>
    <name evidence="6" type="ORF">DFR58_1378</name>
</gene>
<evidence type="ECO:0000313" key="7">
    <source>
        <dbReference type="Proteomes" id="UP000253034"/>
    </source>
</evidence>
<evidence type="ECO:0000259" key="5">
    <source>
        <dbReference type="PROSITE" id="PS50887"/>
    </source>
</evidence>
<dbReference type="CDD" id="cd01949">
    <property type="entry name" value="GGDEF"/>
    <property type="match status" value="1"/>
</dbReference>
<organism evidence="6 7">
    <name type="scientific">Anaerobacterium chartisolvens</name>
    <dbReference type="NCBI Taxonomy" id="1297424"/>
    <lineage>
        <taxon>Bacteria</taxon>
        <taxon>Bacillati</taxon>
        <taxon>Bacillota</taxon>
        <taxon>Clostridia</taxon>
        <taxon>Eubacteriales</taxon>
        <taxon>Oscillospiraceae</taxon>
        <taxon>Anaerobacterium</taxon>
    </lineage>
</organism>
<dbReference type="OrthoDB" id="56125at2"/>
<proteinExistence type="predicted"/>
<keyword evidence="4" id="KW-0175">Coiled coil</keyword>
<evidence type="ECO:0000256" key="2">
    <source>
        <dbReference type="ARBA" id="ARBA00023125"/>
    </source>
</evidence>
<dbReference type="Pfam" id="PF00990">
    <property type="entry name" value="GGDEF"/>
    <property type="match status" value="1"/>
</dbReference>
<dbReference type="EMBL" id="QPJT01000037">
    <property type="protein sequence ID" value="RCX09294.1"/>
    <property type="molecule type" value="Genomic_DNA"/>
</dbReference>
<dbReference type="InterPro" id="IPR000160">
    <property type="entry name" value="GGDEF_dom"/>
</dbReference>
<name>A0A369APC0_9FIRM</name>
<evidence type="ECO:0000313" key="6">
    <source>
        <dbReference type="EMBL" id="RCX09294.1"/>
    </source>
</evidence>
<dbReference type="PROSITE" id="PS50887">
    <property type="entry name" value="GGDEF"/>
    <property type="match status" value="1"/>
</dbReference>
<keyword evidence="7" id="KW-1185">Reference proteome</keyword>
<dbReference type="SUPFAM" id="SSF53822">
    <property type="entry name" value="Periplasmic binding protein-like I"/>
    <property type="match status" value="1"/>
</dbReference>
<feature type="domain" description="GGDEF" evidence="5">
    <location>
        <begin position="666"/>
        <end position="793"/>
    </location>
</feature>
<dbReference type="GO" id="GO:0003700">
    <property type="term" value="F:DNA-binding transcription factor activity"/>
    <property type="evidence" value="ECO:0007669"/>
    <property type="project" value="TreeGrafter"/>
</dbReference>
<evidence type="ECO:0000256" key="4">
    <source>
        <dbReference type="SAM" id="Coils"/>
    </source>
</evidence>
<evidence type="ECO:0000256" key="3">
    <source>
        <dbReference type="ARBA" id="ARBA00023163"/>
    </source>
</evidence>
<keyword evidence="2" id="KW-0238">DNA-binding</keyword>
<dbReference type="PANTHER" id="PTHR30146:SF24">
    <property type="entry name" value="XYLOSE OPERON REGULATORY PROTEIN"/>
    <property type="match status" value="1"/>
</dbReference>
<dbReference type="PANTHER" id="PTHR30146">
    <property type="entry name" value="LACI-RELATED TRANSCRIPTIONAL REPRESSOR"/>
    <property type="match status" value="1"/>
</dbReference>
<dbReference type="Gene3D" id="3.30.70.270">
    <property type="match status" value="1"/>
</dbReference>
<dbReference type="InterPro" id="IPR029787">
    <property type="entry name" value="Nucleotide_cyclase"/>
</dbReference>
<dbReference type="Gene3D" id="3.40.50.2300">
    <property type="match status" value="2"/>
</dbReference>
<sequence length="793" mass="90107">MELKKNRLTFGLLIDWVVGWEDIDYYQSIILSGVQEFVLENDINLICLVTGRLNSPNEWERSRNILFEFVDKNKFDGLIVLSSSISGYGTSKNILKGLGNFSDIPIVIVGELYDEYCSVSSDNRSGMRQVIDHLIEVHNCSKIAFIKGVEGSMDTEVRFQAYIESLTAHNIPFNPDLVYSGNFLHKSGSNAVKELIRKNIQFDAIASSNDNMAIGALVELHKRMGKIPDNIPITGFDDTQSSHFHAITTVHQSFLTQASTASSLLLRMINGEKVPLKTEVPVDMVIRSSCGCIPAIVTNTFASFDEYVEAPYESLKEQIISELNEINSLIGFAENSSEQEHLFLYTQKLLDAFYEELYQNKSNEFIHAWNAMIFWMIMKNAKISFLHDLLSSIRKIILPVLSDASCLVVAENLFHAARVQIIDALQRTAATVDHLSSIQTGSLELLGEDLVTNLDLNTQMDLVYKVLPELGIKKCYITLYEDPEKPLEYSRMVLAFDESGRFNTGPSGITFPSRDLIPSKFFESLSADRFSIIVQVLNQGDDQLGLSICSFDSKISKTYEIFRYRLSVALKGSLLIEKIKNQALDLEKQVIERTSELSETNNQLLDEVSRRTSAEEQLKKALKELEFYNKQLHLQSLQDELTRLYNRRGFMELGCEYYERAKAFGKGFLLIYGDMDWLKQINDSYGHAEGDFAIAKTAEILNISFRRMDIIARLGGDEFTVIVSDASPHEDKEIRERLENNFLKFNQTSHKPYKLSLTVGTAYFEPSQPCTFEDLIKKADLDLYNKKQLKKRI</sequence>
<reference evidence="6 7" key="1">
    <citation type="submission" date="2018-07" db="EMBL/GenBank/DDBJ databases">
        <title>Genomic Encyclopedia of Type Strains, Phase IV (KMG-IV): sequencing the most valuable type-strain genomes for metagenomic binning, comparative biology and taxonomic classification.</title>
        <authorList>
            <person name="Goeker M."/>
        </authorList>
    </citation>
    <scope>NUCLEOTIDE SEQUENCE [LARGE SCALE GENOMIC DNA]</scope>
    <source>
        <strain evidence="6 7">DSM 27016</strain>
    </source>
</reference>
<feature type="coiled-coil region" evidence="4">
    <location>
        <begin position="576"/>
        <end position="631"/>
    </location>
</feature>